<accession>A0AAF0DI37</accession>
<reference evidence="2" key="1">
    <citation type="submission" date="2023-03" db="EMBL/GenBank/DDBJ databases">
        <title>Emydomyces testavorans Genome Sequence.</title>
        <authorList>
            <person name="Hoyer L."/>
        </authorList>
    </citation>
    <scope>NUCLEOTIDE SEQUENCE</scope>
    <source>
        <strain evidence="2">16-2883</strain>
    </source>
</reference>
<dbReference type="SUPFAM" id="SSF47113">
    <property type="entry name" value="Histone-fold"/>
    <property type="match status" value="1"/>
</dbReference>
<dbReference type="Gene3D" id="1.10.20.10">
    <property type="entry name" value="Histone, subunit A"/>
    <property type="match status" value="1"/>
</dbReference>
<dbReference type="InterPro" id="IPR029003">
    <property type="entry name" value="CENP-S/Mhf1"/>
</dbReference>
<proteinExistence type="predicted"/>
<dbReference type="Proteomes" id="UP001219355">
    <property type="component" value="Chromosome 2"/>
</dbReference>
<evidence type="ECO:0000256" key="1">
    <source>
        <dbReference type="SAM" id="MobiDB-lite"/>
    </source>
</evidence>
<dbReference type="EMBL" id="CP120628">
    <property type="protein sequence ID" value="WEW59154.1"/>
    <property type="molecule type" value="Genomic_DNA"/>
</dbReference>
<dbReference type="Pfam" id="PF15630">
    <property type="entry name" value="CENP-S"/>
    <property type="match status" value="1"/>
</dbReference>
<dbReference type="GO" id="GO:0071821">
    <property type="term" value="C:FANCM-MHF complex"/>
    <property type="evidence" value="ECO:0007669"/>
    <property type="project" value="InterPro"/>
</dbReference>
<organism evidence="2 3">
    <name type="scientific">Emydomyces testavorans</name>
    <dbReference type="NCBI Taxonomy" id="2070801"/>
    <lineage>
        <taxon>Eukaryota</taxon>
        <taxon>Fungi</taxon>
        <taxon>Dikarya</taxon>
        <taxon>Ascomycota</taxon>
        <taxon>Pezizomycotina</taxon>
        <taxon>Eurotiomycetes</taxon>
        <taxon>Eurotiomycetidae</taxon>
        <taxon>Onygenales</taxon>
        <taxon>Nannizziopsiaceae</taxon>
        <taxon>Emydomyces</taxon>
    </lineage>
</organism>
<sequence length="77" mass="8563">MASGKKEGHLEDRVSETTDDLIMFARHARRTKVQSSDVLLLGRRNAGVESVLRSYMDTDGKPAELKEPQGGSDDEHH</sequence>
<keyword evidence="3" id="KW-1185">Reference proteome</keyword>
<dbReference type="AlphaFoldDB" id="A0AAF0DI37"/>
<name>A0AAF0DI37_9EURO</name>
<gene>
    <name evidence="2" type="primary">MHF1</name>
    <name evidence="2" type="ORF">PRK78_004623</name>
</gene>
<dbReference type="GO" id="GO:0046982">
    <property type="term" value="F:protein heterodimerization activity"/>
    <property type="evidence" value="ECO:0007669"/>
    <property type="project" value="InterPro"/>
</dbReference>
<evidence type="ECO:0000313" key="2">
    <source>
        <dbReference type="EMBL" id="WEW59154.1"/>
    </source>
</evidence>
<protein>
    <submittedName>
        <fullName evidence="2">MHF histone-fold complex component</fullName>
    </submittedName>
</protein>
<evidence type="ECO:0000313" key="3">
    <source>
        <dbReference type="Proteomes" id="UP001219355"/>
    </source>
</evidence>
<feature type="region of interest" description="Disordered" evidence="1">
    <location>
        <begin position="56"/>
        <end position="77"/>
    </location>
</feature>
<dbReference type="InterPro" id="IPR009072">
    <property type="entry name" value="Histone-fold"/>
</dbReference>